<dbReference type="SMART" id="SM00267">
    <property type="entry name" value="GGDEF"/>
    <property type="match status" value="1"/>
</dbReference>
<keyword evidence="3" id="KW-0812">Transmembrane</keyword>
<evidence type="ECO:0000256" key="1">
    <source>
        <dbReference type="ARBA" id="ARBA00012528"/>
    </source>
</evidence>
<comment type="catalytic activity">
    <reaction evidence="2">
        <text>2 GTP = 3',3'-c-di-GMP + 2 diphosphate</text>
        <dbReference type="Rhea" id="RHEA:24898"/>
        <dbReference type="ChEBI" id="CHEBI:33019"/>
        <dbReference type="ChEBI" id="CHEBI:37565"/>
        <dbReference type="ChEBI" id="CHEBI:58805"/>
        <dbReference type="EC" id="2.7.7.65"/>
    </reaction>
</comment>
<keyword evidence="4" id="KW-0732">Signal</keyword>
<feature type="transmembrane region" description="Helical" evidence="3">
    <location>
        <begin position="354"/>
        <end position="376"/>
    </location>
</feature>
<dbReference type="InterPro" id="IPR000160">
    <property type="entry name" value="GGDEF_dom"/>
</dbReference>
<dbReference type="InterPro" id="IPR043128">
    <property type="entry name" value="Rev_trsase/Diguanyl_cyclase"/>
</dbReference>
<organism evidence="6 7">
    <name type="scientific">Sphingomonas oligophenolica</name>
    <dbReference type="NCBI Taxonomy" id="301154"/>
    <lineage>
        <taxon>Bacteria</taxon>
        <taxon>Pseudomonadati</taxon>
        <taxon>Pseudomonadota</taxon>
        <taxon>Alphaproteobacteria</taxon>
        <taxon>Sphingomonadales</taxon>
        <taxon>Sphingomonadaceae</taxon>
        <taxon>Sphingomonas</taxon>
    </lineage>
</organism>
<dbReference type="Proteomes" id="UP001419910">
    <property type="component" value="Unassembled WGS sequence"/>
</dbReference>
<keyword evidence="6" id="KW-0808">Transferase</keyword>
<dbReference type="EC" id="2.7.7.65" evidence="1"/>
<feature type="transmembrane region" description="Helical" evidence="3">
    <location>
        <begin position="196"/>
        <end position="215"/>
    </location>
</feature>
<accession>A0ABU9Y0U2</accession>
<dbReference type="InterPro" id="IPR029787">
    <property type="entry name" value="Nucleotide_cyclase"/>
</dbReference>
<protein>
    <recommendedName>
        <fullName evidence="1">diguanylate cyclase</fullName>
        <ecNumber evidence="1">2.7.7.65</ecNumber>
    </recommendedName>
</protein>
<dbReference type="Pfam" id="PF00990">
    <property type="entry name" value="GGDEF"/>
    <property type="match status" value="1"/>
</dbReference>
<reference evidence="6 7" key="1">
    <citation type="submission" date="2024-05" db="EMBL/GenBank/DDBJ databases">
        <authorList>
            <person name="Liu Q."/>
            <person name="Xin Y.-H."/>
        </authorList>
    </citation>
    <scope>NUCLEOTIDE SEQUENCE [LARGE SCALE GENOMIC DNA]</scope>
    <source>
        <strain evidence="6 7">CGMCC 1.10181</strain>
    </source>
</reference>
<dbReference type="CDD" id="cd01949">
    <property type="entry name" value="GGDEF"/>
    <property type="match status" value="1"/>
</dbReference>
<keyword evidence="3" id="KW-1133">Transmembrane helix</keyword>
<proteinExistence type="predicted"/>
<dbReference type="RefSeq" id="WP_343887312.1">
    <property type="nucleotide sequence ID" value="NZ_BAAAEH010000002.1"/>
</dbReference>
<dbReference type="PROSITE" id="PS50887">
    <property type="entry name" value="GGDEF"/>
    <property type="match status" value="1"/>
</dbReference>
<dbReference type="PANTHER" id="PTHR45138:SF9">
    <property type="entry name" value="DIGUANYLATE CYCLASE DGCM-RELATED"/>
    <property type="match status" value="1"/>
</dbReference>
<feature type="transmembrane region" description="Helical" evidence="3">
    <location>
        <begin position="165"/>
        <end position="184"/>
    </location>
</feature>
<dbReference type="NCBIfam" id="TIGR00254">
    <property type="entry name" value="GGDEF"/>
    <property type="match status" value="1"/>
</dbReference>
<dbReference type="EMBL" id="JBDIME010000004">
    <property type="protein sequence ID" value="MEN2789387.1"/>
    <property type="molecule type" value="Genomic_DNA"/>
</dbReference>
<feature type="signal peptide" evidence="4">
    <location>
        <begin position="1"/>
        <end position="22"/>
    </location>
</feature>
<keyword evidence="7" id="KW-1185">Reference proteome</keyword>
<evidence type="ECO:0000256" key="2">
    <source>
        <dbReference type="ARBA" id="ARBA00034247"/>
    </source>
</evidence>
<evidence type="ECO:0000256" key="3">
    <source>
        <dbReference type="SAM" id="Phobius"/>
    </source>
</evidence>
<dbReference type="PANTHER" id="PTHR45138">
    <property type="entry name" value="REGULATORY COMPONENTS OF SENSORY TRANSDUCTION SYSTEM"/>
    <property type="match status" value="1"/>
</dbReference>
<evidence type="ECO:0000259" key="5">
    <source>
        <dbReference type="PROSITE" id="PS50887"/>
    </source>
</evidence>
<comment type="caution">
    <text evidence="6">The sequence shown here is derived from an EMBL/GenBank/DDBJ whole genome shotgun (WGS) entry which is preliminary data.</text>
</comment>
<feature type="chain" id="PRO_5045334490" description="diguanylate cyclase" evidence="4">
    <location>
        <begin position="23"/>
        <end position="573"/>
    </location>
</feature>
<gene>
    <name evidence="6" type="ORF">ABC974_07115</name>
</gene>
<dbReference type="SUPFAM" id="SSF55073">
    <property type="entry name" value="Nucleotide cyclase"/>
    <property type="match status" value="1"/>
</dbReference>
<feature type="transmembrane region" description="Helical" evidence="3">
    <location>
        <begin position="290"/>
        <end position="314"/>
    </location>
</feature>
<evidence type="ECO:0000313" key="6">
    <source>
        <dbReference type="EMBL" id="MEN2789387.1"/>
    </source>
</evidence>
<feature type="transmembrane region" description="Helical" evidence="3">
    <location>
        <begin position="265"/>
        <end position="284"/>
    </location>
</feature>
<keyword evidence="3" id="KW-0472">Membrane</keyword>
<dbReference type="InterPro" id="IPR050469">
    <property type="entry name" value="Diguanylate_Cyclase"/>
</dbReference>
<feature type="domain" description="GGDEF" evidence="5">
    <location>
        <begin position="426"/>
        <end position="558"/>
    </location>
</feature>
<keyword evidence="6" id="KW-0548">Nucleotidyltransferase</keyword>
<dbReference type="GO" id="GO:0052621">
    <property type="term" value="F:diguanylate cyclase activity"/>
    <property type="evidence" value="ECO:0007669"/>
    <property type="project" value="UniProtKB-EC"/>
</dbReference>
<evidence type="ECO:0000313" key="7">
    <source>
        <dbReference type="Proteomes" id="UP001419910"/>
    </source>
</evidence>
<feature type="transmembrane region" description="Helical" evidence="3">
    <location>
        <begin position="235"/>
        <end position="253"/>
    </location>
</feature>
<feature type="transmembrane region" description="Helical" evidence="3">
    <location>
        <begin position="326"/>
        <end position="348"/>
    </location>
</feature>
<sequence length="573" mass="60999">MASLLVAMIGIVIACCPFPAAAETLRLNDTLCHAVTPLQQADAPLPALRFSCRGSSTGYQQASLWLRADLKRLPVDRGDVVLMLHQSRFDRLVVSFSYADGTVQRQQVSSGAYGSHWRAGGQIAFEAPVRDAPLVAVTARFDGLASENLLHLRLVTRGEAGAQSAALAAAIGAALMLLLVAILYNLSLAAAVRRQFLAWHGAWAACMLLWGLIWSQLDLLAVPAMAGTLSSQTCTFLACLAITLATASVVTSLGRDVLPARARIATLALGGAVALFGIPLALVRSAAIDALAGVAGILILTDLATVAACLAWAWRRGSAEARDFSAAWALPMATLALIQLVDIDGAFWGAGSKLVILVAAAWQTLWLSIAATRRFAQLRIERDRARADEARASELARRDPLTGLRNRRGFIETIGPLVDHERSAGAPVALLLIDIDQFKSVNDAHGHEAGDKVLITIAERLQRWEGPMCAAARLGGEEFALMIAGIEGFALARFAESVCREIGACDHRDAIGERQVTASIGVAETRAQGDFQALYRLADEALYAAKQGGRNRVVVRRFSLAPPAPSEARAAQL</sequence>
<evidence type="ECO:0000256" key="4">
    <source>
        <dbReference type="SAM" id="SignalP"/>
    </source>
</evidence>
<dbReference type="Gene3D" id="3.30.70.270">
    <property type="match status" value="1"/>
</dbReference>
<name>A0ABU9Y0U2_9SPHN</name>